<evidence type="ECO:0000313" key="2">
    <source>
        <dbReference type="Proteomes" id="UP000000745"/>
    </source>
</evidence>
<evidence type="ECO:0000313" key="1">
    <source>
        <dbReference type="EMBL" id="CAQ90618.1"/>
    </source>
</evidence>
<dbReference type="AlphaFoldDB" id="B7LR15"/>
<protein>
    <submittedName>
        <fullName evidence="1">Uncharacterized protein</fullName>
    </submittedName>
</protein>
<keyword evidence="2" id="KW-1185">Reference proteome</keyword>
<dbReference type="Proteomes" id="UP000000745">
    <property type="component" value="Chromosome"/>
</dbReference>
<gene>
    <name evidence="1" type="ordered locus">EFER_3125</name>
</gene>
<dbReference type="EMBL" id="CU928158">
    <property type="protein sequence ID" value="CAQ90618.1"/>
    <property type="molecule type" value="Genomic_DNA"/>
</dbReference>
<accession>B7LR15</accession>
<dbReference type="KEGG" id="efe:EFER_3125"/>
<dbReference type="HOGENOM" id="CLU_2632757_0_0_6"/>
<name>B7LR15_ESCF3</name>
<organism evidence="1 2">
    <name type="scientific">Escherichia fergusonii (strain ATCC 35469 / DSM 13698 / CCUG 18766 / IAM 14443 / JCM 21226 / LMG 7866 / NBRC 102419 / NCTC 12128 / CDC 0568-73)</name>
    <dbReference type="NCBI Taxonomy" id="585054"/>
    <lineage>
        <taxon>Bacteria</taxon>
        <taxon>Pseudomonadati</taxon>
        <taxon>Pseudomonadota</taxon>
        <taxon>Gammaproteobacteria</taxon>
        <taxon>Enterobacterales</taxon>
        <taxon>Enterobacteriaceae</taxon>
        <taxon>Escherichia</taxon>
    </lineage>
</organism>
<reference evidence="2" key="1">
    <citation type="journal article" date="2009" name="PLoS Genet.">
        <title>Organised genome dynamics in the Escherichia coli species results in highly diverse adaptive paths.</title>
        <authorList>
            <person name="Touchon M."/>
            <person name="Hoede C."/>
            <person name="Tenaillon O."/>
            <person name="Barbe V."/>
            <person name="Baeriswyl S."/>
            <person name="Bidet P."/>
            <person name="Bingen E."/>
            <person name="Bonacorsi S."/>
            <person name="Bouchier C."/>
            <person name="Bouvet O."/>
            <person name="Calteau A."/>
            <person name="Chiapello H."/>
            <person name="Clermont O."/>
            <person name="Cruveiller S."/>
            <person name="Danchin A."/>
            <person name="Diard M."/>
            <person name="Dossat C."/>
            <person name="Karoui M.E."/>
            <person name="Frapy E."/>
            <person name="Garry L."/>
            <person name="Ghigo J.M."/>
            <person name="Gilles A.M."/>
            <person name="Johnson J."/>
            <person name="Le Bouguenec C."/>
            <person name="Lescat M."/>
            <person name="Mangenot S."/>
            <person name="Martinez-Jehanne V."/>
            <person name="Matic I."/>
            <person name="Nassif X."/>
            <person name="Oztas S."/>
            <person name="Petit M.A."/>
            <person name="Pichon C."/>
            <person name="Rouy Z."/>
            <person name="Ruf C.S."/>
            <person name="Schneider D."/>
            <person name="Tourret J."/>
            <person name="Vacherie B."/>
            <person name="Vallenet D."/>
            <person name="Medigue C."/>
            <person name="Rocha E.P.C."/>
            <person name="Denamur E."/>
        </authorList>
    </citation>
    <scope>NUCLEOTIDE SEQUENCE [LARGE SCALE GENOMIC DNA]</scope>
    <source>
        <strain evidence="2">ATCC 35469 / DSM 13698 / BCRC 15582 / CCUG 18766 / IAM 14443 / JCM 21226 / LMG 7866 / NBRC 102419 / NCTC 12128 / CDC 0568-73</strain>
    </source>
</reference>
<sequence>MNTQCDNNCKQQYIQQSITKHFHASCARGGLFFAIIERRFTSVADSLQANDVPAVLRQAKDQWFSHAAISFFSNNEM</sequence>
<proteinExistence type="predicted"/>